<feature type="compositionally biased region" description="Basic and acidic residues" evidence="1">
    <location>
        <begin position="360"/>
        <end position="373"/>
    </location>
</feature>
<organism evidence="3 4">
    <name type="scientific">Mesomycoplasma dispar</name>
    <dbReference type="NCBI Taxonomy" id="86660"/>
    <lineage>
        <taxon>Bacteria</taxon>
        <taxon>Bacillati</taxon>
        <taxon>Mycoplasmatota</taxon>
        <taxon>Mycoplasmoidales</taxon>
        <taxon>Metamycoplasmataceae</taxon>
        <taxon>Mesomycoplasma</taxon>
    </lineage>
</organism>
<feature type="compositionally biased region" description="Acidic residues" evidence="1">
    <location>
        <begin position="267"/>
        <end position="277"/>
    </location>
</feature>
<feature type="signal peptide" evidence="2">
    <location>
        <begin position="1"/>
        <end position="17"/>
    </location>
</feature>
<feature type="chain" id="PRO_5042530448" description="Lipoprotein" evidence="2">
    <location>
        <begin position="18"/>
        <end position="718"/>
    </location>
</feature>
<gene>
    <name evidence="3" type="ORF">NCTC10125_00449</name>
</gene>
<proteinExistence type="predicted"/>
<feature type="region of interest" description="Disordered" evidence="1">
    <location>
        <begin position="310"/>
        <end position="373"/>
    </location>
</feature>
<dbReference type="PROSITE" id="PS51257">
    <property type="entry name" value="PROKAR_LIPOPROTEIN"/>
    <property type="match status" value="1"/>
</dbReference>
<protein>
    <recommendedName>
        <fullName evidence="5">Lipoprotein</fullName>
    </recommendedName>
</protein>
<dbReference type="NCBIfam" id="TIGR04313">
    <property type="entry name" value="aro_clust_Mycop"/>
    <property type="match status" value="2"/>
</dbReference>
<accession>A0AAJ5NLA8</accession>
<evidence type="ECO:0000313" key="3">
    <source>
        <dbReference type="EMBL" id="VEU61898.1"/>
    </source>
</evidence>
<reference evidence="3 4" key="1">
    <citation type="submission" date="2019-01" db="EMBL/GenBank/DDBJ databases">
        <authorList>
            <consortium name="Pathogen Informatics"/>
        </authorList>
    </citation>
    <scope>NUCLEOTIDE SEQUENCE [LARGE SCALE GENOMIC DNA]</scope>
    <source>
        <strain evidence="3 4">NCTC10125</strain>
    </source>
</reference>
<dbReference type="AlphaFoldDB" id="A0AAJ5NLA8"/>
<sequence length="718" mass="85236">MLKKISLFLLTTSPFFALISCSSIYKFYEHNPKNENKSLLKNQKFQEFVDSVFANNESQKQDYISNQINQNSSKITSELKYSLIFARPYFNFSNDQYYDTRLNSNYTIHSYLAKNWLFLLENIDKLSFIFNPYLTRFVKTPNEIEAEKLKNKTIKILNTNFDFIKIDREQDQFEKNTVYYLIFDKNKFLRFTVFGTKSELKTKLDYNLFYLNEEIPDKFLFVNSIENWIKNKEENYFKKKLEEARENLKDQFEEKKKQLENKISNSDSDDEDEDESNDCTIENLDKCSEAQRKFLEKTLRGRSAFVSETVKTTNFQDEEVENSDSNNSDNSNDSDSKNQENSTESSQDRSDSEQVNSEKSNTDQETEAKSDLANLEKKYQSDLANLEENVKKQISLEKNELTKSNFFTNITSDISDFQSPFKFYKYSLFSIDLQKSDKKDEKVVQESPVKSNFLNKYSSFIDKNLEIKEKNETIEEFNNRKVYEYIFKTIWKNNEKEKVAFLNNFHTKENIEKLENQWKLIQQKLTNLNQNGENSEQILQEYQNFVSQNWLFILERLDKIKLSFHNWYSFPDQFDENGNVKVAHTPEFKELIAKQEPLTEPFFYANKLLESISEGDTSLVASTYKDLYILKQNTLINLRIDTSTPKAKVTLNPFVYHFPKTKNKISVKILTEIFHQALYHASQESYLDFENDFVKKFRYNLPAQMIFSETFKEKDEKK</sequence>
<feature type="compositionally biased region" description="Low complexity" evidence="1">
    <location>
        <begin position="323"/>
        <end position="333"/>
    </location>
</feature>
<dbReference type="EMBL" id="LR214971">
    <property type="protein sequence ID" value="VEU61898.1"/>
    <property type="molecule type" value="Genomic_DNA"/>
</dbReference>
<feature type="region of interest" description="Disordered" evidence="1">
    <location>
        <begin position="259"/>
        <end position="278"/>
    </location>
</feature>
<evidence type="ECO:0000256" key="1">
    <source>
        <dbReference type="SAM" id="MobiDB-lite"/>
    </source>
</evidence>
<evidence type="ECO:0000313" key="4">
    <source>
        <dbReference type="Proteomes" id="UP000289629"/>
    </source>
</evidence>
<evidence type="ECO:0008006" key="5">
    <source>
        <dbReference type="Google" id="ProtNLM"/>
    </source>
</evidence>
<dbReference type="RefSeq" id="WP_044635459.1">
    <property type="nucleotide sequence ID" value="NZ_CP007229.1"/>
</dbReference>
<evidence type="ECO:0000256" key="2">
    <source>
        <dbReference type="SAM" id="SignalP"/>
    </source>
</evidence>
<dbReference type="Proteomes" id="UP000289629">
    <property type="component" value="Chromosome"/>
</dbReference>
<name>A0AAJ5NLA8_9BACT</name>
<dbReference type="InterPro" id="IPR027593">
    <property type="entry name" value="Aro_clust"/>
</dbReference>
<dbReference type="KEGG" id="mds:MDIS_02355"/>
<keyword evidence="2" id="KW-0732">Signal</keyword>